<accession>A0A376GH43</accession>
<evidence type="ECO:0008006" key="4">
    <source>
        <dbReference type="Google" id="ProtNLM"/>
    </source>
</evidence>
<keyword evidence="1" id="KW-0812">Transmembrane</keyword>
<proteinExistence type="predicted"/>
<gene>
    <name evidence="2" type="ORF">NCTC13456_03233</name>
</gene>
<sequence length="354" mass="41148">MIILQIITYSELVVGIYILLILLFLIIIYTLLKSIIEYKIITKKNKWNAIIDQEIYETILDDEPNSNTDFTDYLKSSSFKHYFIKKLLKAEQNFSGNSKENIRNLFDHYQLKKISLQKLNSQKDYEIAEAIQEVTAMNHVETLPKIKSMLQHKNDLVRSEAQYGLAKFSGFEGLFFLDNLQEQLTDWQQLKLLDAITILPNNDEVYVIISNWLKSPNQSVKILAMKLIRKFQLLQMHDLVADNLHDSDEKVVKETIKTLVRIEDDSTSKLLIEKYQTCNEKFQIQILKALEKISNPENNTFLETQAKENPSFSVKKASVKALNNCCSKTDLQKLAYQSNSLELKQIINQIIQEN</sequence>
<keyword evidence="1" id="KW-1133">Transmembrane helix</keyword>
<dbReference type="InterPro" id="IPR011989">
    <property type="entry name" value="ARM-like"/>
</dbReference>
<keyword evidence="1" id="KW-0472">Membrane</keyword>
<organism evidence="2 3">
    <name type="scientific">Empedobacter falsenii</name>
    <dbReference type="NCBI Taxonomy" id="343874"/>
    <lineage>
        <taxon>Bacteria</taxon>
        <taxon>Pseudomonadati</taxon>
        <taxon>Bacteroidota</taxon>
        <taxon>Flavobacteriia</taxon>
        <taxon>Flavobacteriales</taxon>
        <taxon>Weeksellaceae</taxon>
        <taxon>Empedobacter</taxon>
    </lineage>
</organism>
<protein>
    <recommendedName>
        <fullName evidence="4">HEAT repeat domain-containing protein</fullName>
    </recommendedName>
</protein>
<dbReference type="AlphaFoldDB" id="A0A376GH43"/>
<evidence type="ECO:0000256" key="1">
    <source>
        <dbReference type="SAM" id="Phobius"/>
    </source>
</evidence>
<dbReference type="SUPFAM" id="SSF48371">
    <property type="entry name" value="ARM repeat"/>
    <property type="match status" value="1"/>
</dbReference>
<dbReference type="Proteomes" id="UP000254737">
    <property type="component" value="Unassembled WGS sequence"/>
</dbReference>
<dbReference type="InterPro" id="IPR016024">
    <property type="entry name" value="ARM-type_fold"/>
</dbReference>
<evidence type="ECO:0000313" key="2">
    <source>
        <dbReference type="EMBL" id="STD59571.1"/>
    </source>
</evidence>
<reference evidence="2 3" key="1">
    <citation type="submission" date="2018-06" db="EMBL/GenBank/DDBJ databases">
        <authorList>
            <consortium name="Pathogen Informatics"/>
            <person name="Doyle S."/>
        </authorList>
    </citation>
    <scope>NUCLEOTIDE SEQUENCE [LARGE SCALE GENOMIC DNA]</scope>
    <source>
        <strain evidence="2 3">NCTC13456</strain>
    </source>
</reference>
<feature type="transmembrane region" description="Helical" evidence="1">
    <location>
        <begin position="12"/>
        <end position="32"/>
    </location>
</feature>
<evidence type="ECO:0000313" key="3">
    <source>
        <dbReference type="Proteomes" id="UP000254737"/>
    </source>
</evidence>
<dbReference type="Gene3D" id="1.25.10.10">
    <property type="entry name" value="Leucine-rich Repeat Variant"/>
    <property type="match status" value="1"/>
</dbReference>
<dbReference type="EMBL" id="UFXS01000001">
    <property type="protein sequence ID" value="STD59571.1"/>
    <property type="molecule type" value="Genomic_DNA"/>
</dbReference>
<name>A0A376GH43_9FLAO</name>
<dbReference type="STRING" id="343874.GCA_000805695_03190"/>